<keyword evidence="1" id="KW-0472">Membrane</keyword>
<dbReference type="EMBL" id="BOVK01000026">
    <property type="protein sequence ID" value="GIQ69300.1"/>
    <property type="molecule type" value="Genomic_DNA"/>
</dbReference>
<gene>
    <name evidence="2" type="primary">ycbP</name>
    <name evidence="2" type="ORF">XYCOK13_21240</name>
</gene>
<dbReference type="AlphaFoldDB" id="A0A8J4M1Y1"/>
<dbReference type="InterPro" id="IPR019649">
    <property type="entry name" value="DUF2512"/>
</dbReference>
<name>A0A8J4M1Y1_9BACL</name>
<evidence type="ECO:0008006" key="4">
    <source>
        <dbReference type="Google" id="ProtNLM"/>
    </source>
</evidence>
<feature type="transmembrane region" description="Helical" evidence="1">
    <location>
        <begin position="56"/>
        <end position="74"/>
    </location>
</feature>
<feature type="transmembrane region" description="Helical" evidence="1">
    <location>
        <begin position="12"/>
        <end position="44"/>
    </location>
</feature>
<dbReference type="Proteomes" id="UP000677918">
    <property type="component" value="Unassembled WGS sequence"/>
</dbReference>
<keyword evidence="1" id="KW-1133">Transmembrane helix</keyword>
<comment type="caution">
    <text evidence="2">The sequence shown here is derived from an EMBL/GenBank/DDBJ whole genome shotgun (WGS) entry which is preliminary data.</text>
</comment>
<dbReference type="Pfam" id="PF10710">
    <property type="entry name" value="DUF2512"/>
    <property type="match status" value="1"/>
</dbReference>
<keyword evidence="3" id="KW-1185">Reference proteome</keyword>
<evidence type="ECO:0000313" key="3">
    <source>
        <dbReference type="Proteomes" id="UP000677918"/>
    </source>
</evidence>
<organism evidence="2 3">
    <name type="scientific">Xylanibacillus composti</name>
    <dbReference type="NCBI Taxonomy" id="1572762"/>
    <lineage>
        <taxon>Bacteria</taxon>
        <taxon>Bacillati</taxon>
        <taxon>Bacillota</taxon>
        <taxon>Bacilli</taxon>
        <taxon>Bacillales</taxon>
        <taxon>Paenibacillaceae</taxon>
        <taxon>Xylanibacillus</taxon>
    </lineage>
</organism>
<sequence>MGKFMIKAVLNGIVAIFMLMWLSNASFIGALVTAIILCVLAYLVGDQIVLRLTNNTVATIADFGLAFIVLWIAADLNDWTLTFGEIALISLVLALVEIGFHRYLGNTDGRSAS</sequence>
<feature type="transmembrane region" description="Helical" evidence="1">
    <location>
        <begin position="86"/>
        <end position="104"/>
    </location>
</feature>
<evidence type="ECO:0000256" key="1">
    <source>
        <dbReference type="SAM" id="Phobius"/>
    </source>
</evidence>
<reference evidence="2" key="1">
    <citation type="submission" date="2021-04" db="EMBL/GenBank/DDBJ databases">
        <title>Draft genome sequence of Xylanibacillus composti strain K13.</title>
        <authorList>
            <person name="Uke A."/>
            <person name="Chhe C."/>
            <person name="Baramee S."/>
            <person name="Kosugi A."/>
        </authorList>
    </citation>
    <scope>NUCLEOTIDE SEQUENCE</scope>
    <source>
        <strain evidence="2">K13</strain>
    </source>
</reference>
<dbReference type="RefSeq" id="WP_213412103.1">
    <property type="nucleotide sequence ID" value="NZ_BOVK01000026.1"/>
</dbReference>
<protein>
    <recommendedName>
        <fullName evidence="4">DUF2512 family protein</fullName>
    </recommendedName>
</protein>
<accession>A0A8J4M1Y1</accession>
<proteinExistence type="predicted"/>
<keyword evidence="1" id="KW-0812">Transmembrane</keyword>
<evidence type="ECO:0000313" key="2">
    <source>
        <dbReference type="EMBL" id="GIQ69300.1"/>
    </source>
</evidence>